<reference evidence="2" key="1">
    <citation type="journal article" date="2021" name="Proc. Natl. Acad. Sci. U.S.A.">
        <title>A Catalog of Tens of Thousands of Viruses from Human Metagenomes Reveals Hidden Associations with Chronic Diseases.</title>
        <authorList>
            <person name="Tisza M.J."/>
            <person name="Buck C.B."/>
        </authorList>
    </citation>
    <scope>NUCLEOTIDE SEQUENCE</scope>
    <source>
        <strain evidence="2">CtQWe10</strain>
    </source>
</reference>
<protein>
    <submittedName>
        <fullName evidence="2">Minor capsid protein</fullName>
    </submittedName>
</protein>
<name>A0A8S5TD66_9CAUD</name>
<proteinExistence type="predicted"/>
<dbReference type="EMBL" id="BK032794">
    <property type="protein sequence ID" value="DAF60706.1"/>
    <property type="molecule type" value="Genomic_DNA"/>
</dbReference>
<dbReference type="NCBIfam" id="TIGR01641">
    <property type="entry name" value="phageSPP1_gp7"/>
    <property type="match status" value="1"/>
</dbReference>
<accession>A0A8S5TD66</accession>
<organism evidence="2">
    <name type="scientific">Siphoviridae sp. ctQWe10</name>
    <dbReference type="NCBI Taxonomy" id="2827867"/>
    <lineage>
        <taxon>Viruses</taxon>
        <taxon>Duplodnaviria</taxon>
        <taxon>Heunggongvirae</taxon>
        <taxon>Uroviricota</taxon>
        <taxon>Caudoviricetes</taxon>
    </lineage>
</organism>
<feature type="domain" description="Phage head morphogenesis" evidence="1">
    <location>
        <begin position="3"/>
        <end position="51"/>
    </location>
</feature>
<dbReference type="Pfam" id="PF04233">
    <property type="entry name" value="Phage_Mu_F"/>
    <property type="match status" value="1"/>
</dbReference>
<evidence type="ECO:0000259" key="1">
    <source>
        <dbReference type="Pfam" id="PF04233"/>
    </source>
</evidence>
<sequence>MGIEKYRYLAVLDNRTSDICQELDGEVFEVSKAEVGVNFPPMHPFCRSTTIRADVKIKERIAKNPITGERETIDNVEYKDWLKGINTLKNTPKSSKINIHIDEMTPCLYKKETKEYVDTYFTKMTDKKELERLTKDWKFNWTEENNVYGLYSKDNKDRLQGLISYEIQKENKAVYIKLLENNPNNVKYKTYTGVGGHLIAQACKISFNHKYDGFVYLDAKTDLIKHYKKYGAKQFSLSQRMIFDETSAKKLVEEYYGKGQKK</sequence>
<evidence type="ECO:0000313" key="2">
    <source>
        <dbReference type="EMBL" id="DAF60706.1"/>
    </source>
</evidence>
<dbReference type="InterPro" id="IPR006528">
    <property type="entry name" value="Phage_head_morphogenesis_dom"/>
</dbReference>